<dbReference type="GO" id="GO:0032299">
    <property type="term" value="C:ribonuclease H2 complex"/>
    <property type="evidence" value="ECO:0007669"/>
    <property type="project" value="TreeGrafter"/>
</dbReference>
<dbReference type="PANTHER" id="PTHR10954">
    <property type="entry name" value="RIBONUCLEASE H2 SUBUNIT A"/>
    <property type="match status" value="1"/>
</dbReference>
<dbReference type="InterPro" id="IPR001352">
    <property type="entry name" value="RNase_HII/HIII"/>
</dbReference>
<evidence type="ECO:0000256" key="1">
    <source>
        <dbReference type="ARBA" id="ARBA00000077"/>
    </source>
</evidence>
<dbReference type="InterPro" id="IPR024567">
    <property type="entry name" value="RNase_HII/HIII_dom"/>
</dbReference>
<evidence type="ECO:0000256" key="3">
    <source>
        <dbReference type="ARBA" id="ARBA00004065"/>
    </source>
</evidence>
<evidence type="ECO:0000256" key="12">
    <source>
        <dbReference type="ARBA" id="ARBA00022801"/>
    </source>
</evidence>
<dbReference type="GO" id="GO:0043137">
    <property type="term" value="P:DNA replication, removal of RNA primer"/>
    <property type="evidence" value="ECO:0007669"/>
    <property type="project" value="TreeGrafter"/>
</dbReference>
<keyword evidence="9 14" id="KW-0540">Nuclease</keyword>
<comment type="catalytic activity">
    <reaction evidence="1 14 15 16">
        <text>Endonucleolytic cleavage to 5'-phosphomonoester.</text>
        <dbReference type="EC" id="3.1.26.4"/>
    </reaction>
</comment>
<reference evidence="18" key="1">
    <citation type="submission" date="2019-03" db="EMBL/GenBank/DDBJ databases">
        <title>Lake Tanganyika Metagenome-Assembled Genomes (MAGs).</title>
        <authorList>
            <person name="Tran P."/>
        </authorList>
    </citation>
    <scope>NUCLEOTIDE SEQUENCE</scope>
    <source>
        <strain evidence="18">K_DeepCast_65m_m2_066</strain>
    </source>
</reference>
<comment type="cofactor">
    <cofactor evidence="14 15">
        <name>Mn(2+)</name>
        <dbReference type="ChEBI" id="CHEBI:29035"/>
    </cofactor>
    <cofactor evidence="14 15">
        <name>Mg(2+)</name>
        <dbReference type="ChEBI" id="CHEBI:18420"/>
    </cofactor>
    <text evidence="14 15">Manganese or magnesium. Binds 1 divalent metal ion per monomer in the absence of substrate. May bind a second metal ion after substrate binding.</text>
</comment>
<dbReference type="SUPFAM" id="SSF53098">
    <property type="entry name" value="Ribonuclease H-like"/>
    <property type="match status" value="1"/>
</dbReference>
<dbReference type="GO" id="GO:0005737">
    <property type="term" value="C:cytoplasm"/>
    <property type="evidence" value="ECO:0007669"/>
    <property type="project" value="UniProtKB-SubCell"/>
</dbReference>
<dbReference type="AlphaFoldDB" id="A0A937VXV4"/>
<evidence type="ECO:0000259" key="17">
    <source>
        <dbReference type="PROSITE" id="PS51975"/>
    </source>
</evidence>
<dbReference type="GO" id="GO:0003723">
    <property type="term" value="F:RNA binding"/>
    <property type="evidence" value="ECO:0007669"/>
    <property type="project" value="UniProtKB-UniRule"/>
</dbReference>
<proteinExistence type="inferred from homology"/>
<dbReference type="PANTHER" id="PTHR10954:SF23">
    <property type="entry name" value="RIBONUCLEASE"/>
    <property type="match status" value="1"/>
</dbReference>
<evidence type="ECO:0000256" key="4">
    <source>
        <dbReference type="ARBA" id="ARBA00004496"/>
    </source>
</evidence>
<dbReference type="NCBIfam" id="NF000594">
    <property type="entry name" value="PRK00015.1-1"/>
    <property type="match status" value="1"/>
</dbReference>
<comment type="subcellular location">
    <subcellularLocation>
        <location evidence="4 14">Cytoplasm</location>
    </subcellularLocation>
</comment>
<dbReference type="GO" id="GO:0004523">
    <property type="term" value="F:RNA-DNA hybrid ribonuclease activity"/>
    <property type="evidence" value="ECO:0007669"/>
    <property type="project" value="UniProtKB-UniRule"/>
</dbReference>
<name>A0A937VXV4_UNCTE</name>
<accession>A0A937VXV4</accession>
<dbReference type="PROSITE" id="PS51975">
    <property type="entry name" value="RNASE_H_2"/>
    <property type="match status" value="1"/>
</dbReference>
<dbReference type="GO" id="GO:0030145">
    <property type="term" value="F:manganese ion binding"/>
    <property type="evidence" value="ECO:0007669"/>
    <property type="project" value="UniProtKB-UniRule"/>
</dbReference>
<keyword evidence="8 14" id="KW-0963">Cytoplasm</keyword>
<comment type="function">
    <text evidence="3 14 16">Endonuclease that specifically degrades the RNA of RNA-DNA hybrids.</text>
</comment>
<feature type="binding site" evidence="14 15">
    <location>
        <position position="122"/>
    </location>
    <ligand>
        <name>a divalent metal cation</name>
        <dbReference type="ChEBI" id="CHEBI:60240"/>
    </ligand>
</feature>
<keyword evidence="10 14" id="KW-0479">Metal-binding</keyword>
<evidence type="ECO:0000256" key="15">
    <source>
        <dbReference type="PROSITE-ProRule" id="PRU01319"/>
    </source>
</evidence>
<dbReference type="CDD" id="cd07182">
    <property type="entry name" value="RNase_HII_bacteria_HII_like"/>
    <property type="match status" value="1"/>
</dbReference>
<dbReference type="InterPro" id="IPR022898">
    <property type="entry name" value="RNase_HII"/>
</dbReference>
<feature type="domain" description="RNase H type-2" evidence="17">
    <location>
        <begin position="24"/>
        <end position="213"/>
    </location>
</feature>
<keyword evidence="12 14" id="KW-0378">Hydrolase</keyword>
<evidence type="ECO:0000256" key="5">
    <source>
        <dbReference type="ARBA" id="ARBA00008378"/>
    </source>
</evidence>
<evidence type="ECO:0000313" key="18">
    <source>
        <dbReference type="EMBL" id="MBM3223129.1"/>
    </source>
</evidence>
<evidence type="ECO:0000256" key="2">
    <source>
        <dbReference type="ARBA" id="ARBA00001946"/>
    </source>
</evidence>
<evidence type="ECO:0000256" key="16">
    <source>
        <dbReference type="RuleBase" id="RU003515"/>
    </source>
</evidence>
<dbReference type="Proteomes" id="UP000712673">
    <property type="component" value="Unassembled WGS sequence"/>
</dbReference>
<dbReference type="EMBL" id="VGLS01000098">
    <property type="protein sequence ID" value="MBM3223129.1"/>
    <property type="molecule type" value="Genomic_DNA"/>
</dbReference>
<evidence type="ECO:0000256" key="10">
    <source>
        <dbReference type="ARBA" id="ARBA00022723"/>
    </source>
</evidence>
<evidence type="ECO:0000256" key="14">
    <source>
        <dbReference type="HAMAP-Rule" id="MF_00052"/>
    </source>
</evidence>
<evidence type="ECO:0000313" key="19">
    <source>
        <dbReference type="Proteomes" id="UP000712673"/>
    </source>
</evidence>
<feature type="binding site" evidence="14 15">
    <location>
        <position position="31"/>
    </location>
    <ligand>
        <name>a divalent metal cation</name>
        <dbReference type="ChEBI" id="CHEBI:60240"/>
    </ligand>
</feature>
<comment type="similarity">
    <text evidence="5">Belongs to the RNase HII family. RnhC subfamily.</text>
</comment>
<dbReference type="NCBIfam" id="NF000595">
    <property type="entry name" value="PRK00015.1-3"/>
    <property type="match status" value="1"/>
</dbReference>
<organism evidence="18 19">
    <name type="scientific">Tectimicrobiota bacterium</name>
    <dbReference type="NCBI Taxonomy" id="2528274"/>
    <lineage>
        <taxon>Bacteria</taxon>
        <taxon>Pseudomonadati</taxon>
        <taxon>Nitrospinota/Tectimicrobiota group</taxon>
        <taxon>Candidatus Tectimicrobiota</taxon>
    </lineage>
</organism>
<dbReference type="Gene3D" id="3.30.420.10">
    <property type="entry name" value="Ribonuclease H-like superfamily/Ribonuclease H"/>
    <property type="match status" value="1"/>
</dbReference>
<sequence length="217" mass="23533">MARRQTVPPVFVPLEQEVSCAGYRCIAGLDEAGRGPLAGPVVAAAVILPVESRIPGLQDSKRLTARQRDSVYDHIQHQALAYGIGMATHTDIDQHNILRATQAAMLSAVRQCALQPDMLLIDGNVALPTSIAQRLIIRGDACCASIAAASILAKVTRDRLMLAYAQEYPLYGFERHKGYPTPEHYARLRTHGPCPIHRRTFRGVLAQSPAAGRAGHA</sequence>
<evidence type="ECO:0000256" key="7">
    <source>
        <dbReference type="ARBA" id="ARBA00019179"/>
    </source>
</evidence>
<evidence type="ECO:0000256" key="8">
    <source>
        <dbReference type="ARBA" id="ARBA00022490"/>
    </source>
</evidence>
<evidence type="ECO:0000256" key="13">
    <source>
        <dbReference type="ARBA" id="ARBA00023211"/>
    </source>
</evidence>
<evidence type="ECO:0000256" key="9">
    <source>
        <dbReference type="ARBA" id="ARBA00022722"/>
    </source>
</evidence>
<keyword evidence="13 14" id="KW-0464">Manganese</keyword>
<dbReference type="EC" id="3.1.26.4" evidence="6 14"/>
<evidence type="ECO:0000256" key="11">
    <source>
        <dbReference type="ARBA" id="ARBA00022759"/>
    </source>
</evidence>
<comment type="caution">
    <text evidence="18">The sequence shown here is derived from an EMBL/GenBank/DDBJ whole genome shotgun (WGS) entry which is preliminary data.</text>
</comment>
<dbReference type="InterPro" id="IPR036397">
    <property type="entry name" value="RNaseH_sf"/>
</dbReference>
<dbReference type="Pfam" id="PF01351">
    <property type="entry name" value="RNase_HII"/>
    <property type="match status" value="1"/>
</dbReference>
<gene>
    <name evidence="14" type="primary">rnhB</name>
    <name evidence="18" type="ORF">FJZ47_04905</name>
</gene>
<evidence type="ECO:0000256" key="6">
    <source>
        <dbReference type="ARBA" id="ARBA00012180"/>
    </source>
</evidence>
<protein>
    <recommendedName>
        <fullName evidence="7 14">Ribonuclease HII</fullName>
        <shortName evidence="14">RNase HII</shortName>
        <ecNumber evidence="6 14">3.1.26.4</ecNumber>
    </recommendedName>
</protein>
<dbReference type="HAMAP" id="MF_00052_B">
    <property type="entry name" value="RNase_HII_B"/>
    <property type="match status" value="1"/>
</dbReference>
<dbReference type="FunFam" id="3.30.420.10:FF:000006">
    <property type="entry name" value="Ribonuclease HII"/>
    <property type="match status" value="1"/>
</dbReference>
<dbReference type="InterPro" id="IPR012337">
    <property type="entry name" value="RNaseH-like_sf"/>
</dbReference>
<comment type="cofactor">
    <cofactor evidence="2">
        <name>Mg(2+)</name>
        <dbReference type="ChEBI" id="CHEBI:18420"/>
    </cofactor>
</comment>
<dbReference type="GO" id="GO:0006298">
    <property type="term" value="P:mismatch repair"/>
    <property type="evidence" value="ECO:0007669"/>
    <property type="project" value="TreeGrafter"/>
</dbReference>
<feature type="binding site" evidence="14 15">
    <location>
        <position position="30"/>
    </location>
    <ligand>
        <name>a divalent metal cation</name>
        <dbReference type="ChEBI" id="CHEBI:60240"/>
    </ligand>
</feature>
<keyword evidence="11 14" id="KW-0255">Endonuclease</keyword>